<protein>
    <submittedName>
        <fullName evidence="2">Uncharacterized protein</fullName>
    </submittedName>
</protein>
<dbReference type="Proteomes" id="UP000318453">
    <property type="component" value="Chromosome"/>
</dbReference>
<dbReference type="KEGG" id="enn:FRE64_06390"/>
<proteinExistence type="predicted"/>
<dbReference type="EMBL" id="CP042326">
    <property type="protein sequence ID" value="QDZ39591.1"/>
    <property type="molecule type" value="Genomic_DNA"/>
</dbReference>
<keyword evidence="1" id="KW-1133">Transmembrane helix</keyword>
<dbReference type="OrthoDB" id="531280at2"/>
<dbReference type="RefSeq" id="WP_146295191.1">
    <property type="nucleotide sequence ID" value="NZ_CP042326.1"/>
</dbReference>
<evidence type="ECO:0000313" key="2">
    <source>
        <dbReference type="EMBL" id="QDZ39591.1"/>
    </source>
</evidence>
<dbReference type="Pfam" id="PF25937">
    <property type="entry name" value="DUF7980"/>
    <property type="match status" value="1"/>
</dbReference>
<keyword evidence="1" id="KW-0472">Membrane</keyword>
<keyword evidence="1" id="KW-0812">Transmembrane</keyword>
<gene>
    <name evidence="2" type="ORF">FRE64_06390</name>
</gene>
<reference evidence="2" key="1">
    <citation type="submission" date="2019-08" db="EMBL/GenBank/DDBJ databases">
        <title>Carotenoids and Carotenoid Binding Proteins in the Halophilic Cyanobacterium Euhalothece sp. ZM00.</title>
        <authorList>
            <person name="Cho S.M."/>
            <person name="Song J.Y."/>
            <person name="Park Y.-I."/>
        </authorList>
    </citation>
    <scope>NUCLEOTIDE SEQUENCE [LARGE SCALE GENOMIC DNA]</scope>
    <source>
        <strain evidence="2">Z-M001</strain>
    </source>
</reference>
<name>A0A5B8NM23_9CHRO</name>
<sequence length="126" mass="14669">MSSQSRSIIKKSKGTFLVGLGYLLSPLSWWNDLFFNLPIAYAFAYLFNWMFTDAFMILTVIGYWLSNIIGILMMQWGTFDLFFEERQSNWKRDMILGLTGSTLYTVVIVVLLYFDIINTPDFLTSL</sequence>
<evidence type="ECO:0000256" key="1">
    <source>
        <dbReference type="SAM" id="Phobius"/>
    </source>
</evidence>
<accession>A0A5B8NM23</accession>
<evidence type="ECO:0000313" key="3">
    <source>
        <dbReference type="Proteomes" id="UP000318453"/>
    </source>
</evidence>
<keyword evidence="3" id="KW-1185">Reference proteome</keyword>
<feature type="transmembrane region" description="Helical" evidence="1">
    <location>
        <begin position="42"/>
        <end position="65"/>
    </location>
</feature>
<organism evidence="2 3">
    <name type="scientific">Euhalothece natronophila Z-M001</name>
    <dbReference type="NCBI Taxonomy" id="522448"/>
    <lineage>
        <taxon>Bacteria</taxon>
        <taxon>Bacillati</taxon>
        <taxon>Cyanobacteriota</taxon>
        <taxon>Cyanophyceae</taxon>
        <taxon>Oscillatoriophycideae</taxon>
        <taxon>Chroococcales</taxon>
        <taxon>Halothecacae</taxon>
        <taxon>Halothece cluster</taxon>
        <taxon>Euhalothece</taxon>
    </lineage>
</organism>
<dbReference type="InterPro" id="IPR058286">
    <property type="entry name" value="DUF7980"/>
</dbReference>
<dbReference type="AlphaFoldDB" id="A0A5B8NM23"/>
<feature type="transmembrane region" description="Helical" evidence="1">
    <location>
        <begin position="95"/>
        <end position="114"/>
    </location>
</feature>
<feature type="transmembrane region" description="Helical" evidence="1">
    <location>
        <begin position="12"/>
        <end position="30"/>
    </location>
</feature>